<proteinExistence type="predicted"/>
<feature type="compositionally biased region" description="Basic and acidic residues" evidence="1">
    <location>
        <begin position="513"/>
        <end position="522"/>
    </location>
</feature>
<reference evidence="3" key="1">
    <citation type="submission" date="2022-02" db="EMBL/GenBank/DDBJ databases">
        <title>Atlantic sturgeon de novo genome assembly.</title>
        <authorList>
            <person name="Stock M."/>
            <person name="Klopp C."/>
            <person name="Guiguen Y."/>
            <person name="Cabau C."/>
            <person name="Parinello H."/>
            <person name="Santidrian Yebra-Pimentel E."/>
            <person name="Kuhl H."/>
            <person name="Dirks R.P."/>
            <person name="Guessner J."/>
            <person name="Wuertz S."/>
            <person name="Du K."/>
            <person name="Schartl M."/>
        </authorList>
    </citation>
    <scope>NUCLEOTIDE SEQUENCE</scope>
    <source>
        <strain evidence="3">STURGEONOMICS-FGT-2020</strain>
        <tissue evidence="3">Whole blood</tissue>
    </source>
</reference>
<dbReference type="Gene3D" id="2.60.40.2440">
    <property type="entry name" value="Carbohydrate binding type-21 domain"/>
    <property type="match status" value="1"/>
</dbReference>
<feature type="region of interest" description="Disordered" evidence="1">
    <location>
        <begin position="596"/>
        <end position="621"/>
    </location>
</feature>
<feature type="domain" description="CBM21" evidence="2">
    <location>
        <begin position="145"/>
        <end position="253"/>
    </location>
</feature>
<evidence type="ECO:0000256" key="1">
    <source>
        <dbReference type="SAM" id="MobiDB-lite"/>
    </source>
</evidence>
<accession>A0AAD8CFR3</accession>
<dbReference type="CDD" id="cd22255">
    <property type="entry name" value="PBD_PPP1R3A"/>
    <property type="match status" value="1"/>
</dbReference>
<feature type="non-terminal residue" evidence="3">
    <location>
        <position position="1"/>
    </location>
</feature>
<evidence type="ECO:0000259" key="2">
    <source>
        <dbReference type="PROSITE" id="PS51159"/>
    </source>
</evidence>
<dbReference type="EMBL" id="JAGXEW010000058">
    <property type="protein sequence ID" value="KAK1150567.1"/>
    <property type="molecule type" value="Genomic_DNA"/>
</dbReference>
<dbReference type="AlphaFoldDB" id="A0AAD8CFR3"/>
<dbReference type="PANTHER" id="PTHR12307">
    <property type="entry name" value="PROTEIN PHOSPHATASE 1 REGULATORY SUBUNIT"/>
    <property type="match status" value="1"/>
</dbReference>
<dbReference type="InterPro" id="IPR050782">
    <property type="entry name" value="PP1_regulatory_subunit_3"/>
</dbReference>
<dbReference type="GO" id="GO:0008157">
    <property type="term" value="F:protein phosphatase 1 binding"/>
    <property type="evidence" value="ECO:0007669"/>
    <property type="project" value="TreeGrafter"/>
</dbReference>
<feature type="region of interest" description="Disordered" evidence="1">
    <location>
        <begin position="262"/>
        <end position="285"/>
    </location>
</feature>
<dbReference type="PROSITE" id="PS51159">
    <property type="entry name" value="CBM21"/>
    <property type="match status" value="1"/>
</dbReference>
<dbReference type="GO" id="GO:2001069">
    <property type="term" value="F:glycogen binding"/>
    <property type="evidence" value="ECO:0007669"/>
    <property type="project" value="TreeGrafter"/>
</dbReference>
<dbReference type="GO" id="GO:0005979">
    <property type="term" value="P:regulation of glycogen biosynthetic process"/>
    <property type="evidence" value="ECO:0007669"/>
    <property type="project" value="TreeGrafter"/>
</dbReference>
<feature type="compositionally biased region" description="Acidic residues" evidence="1">
    <location>
        <begin position="503"/>
        <end position="512"/>
    </location>
</feature>
<feature type="compositionally biased region" description="Pro residues" evidence="1">
    <location>
        <begin position="359"/>
        <end position="369"/>
    </location>
</feature>
<dbReference type="GO" id="GO:0000164">
    <property type="term" value="C:protein phosphatase type 1 complex"/>
    <property type="evidence" value="ECO:0007669"/>
    <property type="project" value="TreeGrafter"/>
</dbReference>
<organism evidence="3 4">
    <name type="scientific">Acipenser oxyrinchus oxyrinchus</name>
    <dbReference type="NCBI Taxonomy" id="40147"/>
    <lineage>
        <taxon>Eukaryota</taxon>
        <taxon>Metazoa</taxon>
        <taxon>Chordata</taxon>
        <taxon>Craniata</taxon>
        <taxon>Vertebrata</taxon>
        <taxon>Euteleostomi</taxon>
        <taxon>Actinopterygii</taxon>
        <taxon>Chondrostei</taxon>
        <taxon>Acipenseriformes</taxon>
        <taxon>Acipenseridae</taxon>
        <taxon>Acipenser</taxon>
    </lineage>
</organism>
<sequence length="637" mass="69457">MSNNKALSFLTLPGQAALTEGDNSSAFEEEDDEEAALRSRLLPKSSPTPRRRGLSLVTDAAEYLLTQVPTLNRKVSFADAGGLDLVEVKFFGKFDEPECSGESDEDADLSNFGVRQTETSARVTSPIYQLSPAFVLPTGSGFLETLRAQKVAVESLSLTADPVSALVSIRVLNVSYQKSVYVRSTMDNWASYFDYFADYVPGSFDGETDQFTFKLIFSPPFLTDGVRMEFVVRYETPENVYWANNGGQNYAVILKVSQNEALESGDDSTGGDRQEEDKEKRPKGILKPAVQNRFEAVDQEMEDMDNEINRRRNGVEVGREAAKPPPEIQIEDVFVSSPSPETKDINTDPHSILTEATPLPVPPNEPPTCPGSSLETTTPEVFTAIPQTKPSEDTAKLQNLTFKPSPTSTFEEVPKHANPGSDWNLEHLSAGIASILGTPNLPVAPFVQETEESQPARQTKAFVPDPEVSKHGVPTTFPKQNPEDQGRSEPCAEILGAGTIENTEQEGNEEDGGTIRDSHTGSEEILEEETEKPSIRAGEDVSEGGMGDRDTFTKAAEDLLLQPSREESGTLLDDGIGKMLDLIEAGLELSLEDVLSSSTEKKQKPRESFGQKAFEAGKPKFELDPLQAACGEDLSGV</sequence>
<keyword evidence="4" id="KW-1185">Reference proteome</keyword>
<dbReference type="InterPro" id="IPR038175">
    <property type="entry name" value="CBM21_dom_sf"/>
</dbReference>
<gene>
    <name evidence="3" type="ORF">AOXY_G33854</name>
</gene>
<feature type="compositionally biased region" description="Polar residues" evidence="1">
    <location>
        <begin position="371"/>
        <end position="389"/>
    </location>
</feature>
<dbReference type="Pfam" id="PF03370">
    <property type="entry name" value="CBM_21"/>
    <property type="match status" value="1"/>
</dbReference>
<name>A0AAD8CFR3_ACIOX</name>
<dbReference type="InterPro" id="IPR005036">
    <property type="entry name" value="CBM21_dom"/>
</dbReference>
<feature type="compositionally biased region" description="Basic and acidic residues" evidence="1">
    <location>
        <begin position="270"/>
        <end position="282"/>
    </location>
</feature>
<feature type="region of interest" description="Disordered" evidence="1">
    <location>
        <begin position="356"/>
        <end position="422"/>
    </location>
</feature>
<evidence type="ECO:0000313" key="3">
    <source>
        <dbReference type="EMBL" id="KAK1150567.1"/>
    </source>
</evidence>
<feature type="compositionally biased region" description="Polar residues" evidence="1">
    <location>
        <begin position="396"/>
        <end position="410"/>
    </location>
</feature>
<evidence type="ECO:0000313" key="4">
    <source>
        <dbReference type="Proteomes" id="UP001230051"/>
    </source>
</evidence>
<comment type="caution">
    <text evidence="3">The sequence shown here is derived from an EMBL/GenBank/DDBJ whole genome shotgun (WGS) entry which is preliminary data.</text>
</comment>
<feature type="region of interest" description="Disordered" evidence="1">
    <location>
        <begin position="444"/>
        <end position="552"/>
    </location>
</feature>
<dbReference type="PANTHER" id="PTHR12307:SF40">
    <property type="entry name" value="PROTEIN PHOSPHATASE 1 REGULATORY SUBUNIT 3F"/>
    <property type="match status" value="1"/>
</dbReference>
<protein>
    <recommendedName>
        <fullName evidence="2">CBM21 domain-containing protein</fullName>
    </recommendedName>
</protein>
<dbReference type="Proteomes" id="UP001230051">
    <property type="component" value="Unassembled WGS sequence"/>
</dbReference>
<feature type="compositionally biased region" description="Basic and acidic residues" evidence="1">
    <location>
        <begin position="599"/>
        <end position="621"/>
    </location>
</feature>